<evidence type="ECO:0000313" key="3">
    <source>
        <dbReference type="Proteomes" id="UP000245507"/>
    </source>
</evidence>
<dbReference type="RefSeq" id="WP_109695443.1">
    <property type="nucleotide sequence ID" value="NZ_QGDD01000007.1"/>
</dbReference>
<organism evidence="2 3">
    <name type="scientific">Nocardioides silvaticus</name>
    <dbReference type="NCBI Taxonomy" id="2201891"/>
    <lineage>
        <taxon>Bacteria</taxon>
        <taxon>Bacillati</taxon>
        <taxon>Actinomycetota</taxon>
        <taxon>Actinomycetes</taxon>
        <taxon>Propionibacteriales</taxon>
        <taxon>Nocardioidaceae</taxon>
        <taxon>Nocardioides</taxon>
    </lineage>
</organism>
<evidence type="ECO:0000256" key="1">
    <source>
        <dbReference type="SAM" id="Phobius"/>
    </source>
</evidence>
<feature type="transmembrane region" description="Helical" evidence="1">
    <location>
        <begin position="208"/>
        <end position="226"/>
    </location>
</feature>
<name>A0A316TCE0_9ACTN</name>
<keyword evidence="3" id="KW-1185">Reference proteome</keyword>
<evidence type="ECO:0000313" key="2">
    <source>
        <dbReference type="EMBL" id="PWN01987.1"/>
    </source>
</evidence>
<dbReference type="EMBL" id="QGDD01000007">
    <property type="protein sequence ID" value="PWN01987.1"/>
    <property type="molecule type" value="Genomic_DNA"/>
</dbReference>
<feature type="transmembrane region" description="Helical" evidence="1">
    <location>
        <begin position="150"/>
        <end position="174"/>
    </location>
</feature>
<reference evidence="2 3" key="1">
    <citation type="submission" date="2018-05" db="EMBL/GenBank/DDBJ databases">
        <title>Nocardioides silvaticus genome.</title>
        <authorList>
            <person name="Li C."/>
            <person name="Wang G."/>
        </authorList>
    </citation>
    <scope>NUCLEOTIDE SEQUENCE [LARGE SCALE GENOMIC DNA]</scope>
    <source>
        <strain evidence="2 3">CCTCC AB 2018079</strain>
    </source>
</reference>
<proteinExistence type="predicted"/>
<dbReference type="Proteomes" id="UP000245507">
    <property type="component" value="Unassembled WGS sequence"/>
</dbReference>
<feature type="transmembrane region" description="Helical" evidence="1">
    <location>
        <begin position="64"/>
        <end position="82"/>
    </location>
</feature>
<dbReference type="OrthoDB" id="1145132at2"/>
<keyword evidence="1" id="KW-1133">Transmembrane helix</keyword>
<accession>A0A316TCE0</accession>
<feature type="transmembrane region" description="Helical" evidence="1">
    <location>
        <begin position="34"/>
        <end position="52"/>
    </location>
</feature>
<sequence length="228" mass="22726">MLTTALYSAGASLPLVAGALVGVRWTPPKRVVAAALAFAAGALIISASFELFEPAYESGGAGRSALSFLAGAAVFVAADTYLDQRTAGNAAGLALLAGVTLDGIPENTALGVSLNDSASVALLVAVFASNFPEALGGARAMIDRGRSRRFTILLWTAAAVLLAAAVFAGKYLFVNASDQALSYPLAFAGGAVLASVVDTLAPEAFGEGGPTIALASAAGFVLGFVLSL</sequence>
<keyword evidence="1" id="KW-0472">Membrane</keyword>
<keyword evidence="1" id="KW-0812">Transmembrane</keyword>
<gene>
    <name evidence="2" type="ORF">DJ010_15740</name>
</gene>
<dbReference type="AlphaFoldDB" id="A0A316TCE0"/>
<comment type="caution">
    <text evidence="2">The sequence shown here is derived from an EMBL/GenBank/DDBJ whole genome shotgun (WGS) entry which is preliminary data.</text>
</comment>
<protein>
    <submittedName>
        <fullName evidence="2">Zinc permease</fullName>
    </submittedName>
</protein>